<keyword evidence="2" id="KW-1185">Reference proteome</keyword>
<organism evidence="1 2">
    <name type="scientific">Haloarcula marismortui ATCC 33799</name>
    <dbReference type="NCBI Taxonomy" id="662475"/>
    <lineage>
        <taxon>Archaea</taxon>
        <taxon>Methanobacteriati</taxon>
        <taxon>Methanobacteriota</taxon>
        <taxon>Stenosarchaea group</taxon>
        <taxon>Halobacteria</taxon>
        <taxon>Halobacteriales</taxon>
        <taxon>Haloarculaceae</taxon>
        <taxon>Haloarcula</taxon>
    </lineage>
</organism>
<comment type="caution">
    <text evidence="1">The sequence shown here is derived from an EMBL/GenBank/DDBJ whole genome shotgun (WGS) entry which is preliminary data.</text>
</comment>
<accession>M0JK23</accession>
<dbReference type="RefSeq" id="WP_007190839.1">
    <property type="nucleotide sequence ID" value="NZ_AOLS01000127.1"/>
</dbReference>
<dbReference type="EMBL" id="AOLS01000127">
    <property type="protein sequence ID" value="EMA09482.1"/>
    <property type="molecule type" value="Genomic_DNA"/>
</dbReference>
<reference evidence="1 2" key="1">
    <citation type="journal article" date="2014" name="PLoS Genet.">
        <title>Phylogenetically driven sequencing of extremely halophilic archaea reveals strategies for static and dynamic osmo-response.</title>
        <authorList>
            <person name="Becker E.A."/>
            <person name="Seitzer P.M."/>
            <person name="Tritt A."/>
            <person name="Larsen D."/>
            <person name="Krusor M."/>
            <person name="Yao A.I."/>
            <person name="Wu D."/>
            <person name="Madern D."/>
            <person name="Eisen J.A."/>
            <person name="Darling A.E."/>
            <person name="Facciotti M.T."/>
        </authorList>
    </citation>
    <scope>NUCLEOTIDE SEQUENCE [LARGE SCALE GENOMIC DNA]</scope>
    <source>
        <strain evidence="1 2">ATCC 33799</strain>
    </source>
</reference>
<gene>
    <name evidence="1" type="ORF">C435_21979</name>
</gene>
<dbReference type="PATRIC" id="fig|662475.6.peg.4302"/>
<dbReference type="AlphaFoldDB" id="M0JK23"/>
<evidence type="ECO:0000313" key="2">
    <source>
        <dbReference type="Proteomes" id="UP000011687"/>
    </source>
</evidence>
<sequence>MSDALDIDPDAVDIGDGLQTVEGRPALAVTAVDADDEQVKVYSPTGEHTVNRWFSMDLFGVHRPNEDIQTDADREQWLNETLPPAHTCRDGERKRMEYTIDDDGDVQRVVQA</sequence>
<dbReference type="Proteomes" id="UP000011687">
    <property type="component" value="Unassembled WGS sequence"/>
</dbReference>
<name>M0JK23_9EURY</name>
<proteinExistence type="predicted"/>
<evidence type="ECO:0000313" key="1">
    <source>
        <dbReference type="EMBL" id="EMA09482.1"/>
    </source>
</evidence>
<protein>
    <submittedName>
        <fullName evidence="1">Uncharacterized protein</fullName>
    </submittedName>
</protein>